<evidence type="ECO:0000313" key="2">
    <source>
        <dbReference type="Proteomes" id="UP000016856"/>
    </source>
</evidence>
<comment type="caution">
    <text evidence="1">The sequence shown here is derived from an EMBL/GenBank/DDBJ whole genome shotgun (WGS) entry which is preliminary data.</text>
</comment>
<protein>
    <submittedName>
        <fullName evidence="1">Uncharacterized protein</fullName>
    </submittedName>
</protein>
<reference evidence="1 2" key="1">
    <citation type="journal article" date="2013" name="Genome Announc.">
        <title>Draft Genome Sequence of an Anaerobic and Extremophilic Bacterium, Caldanaerobacter yonseiensis, Isolated from a Geothermal Hot Stream.</title>
        <authorList>
            <person name="Lee S.J."/>
            <person name="Lee Y.J."/>
            <person name="Park G.S."/>
            <person name="Kim B.C."/>
            <person name="Lee S.J."/>
            <person name="Shin J.H."/>
            <person name="Lee D.W."/>
        </authorList>
    </citation>
    <scope>NUCLEOTIDE SEQUENCE [LARGE SCALE GENOMIC DNA]</scope>
    <source>
        <strain evidence="1 2">KB-1</strain>
    </source>
</reference>
<organism evidence="1 2">
    <name type="scientific">Caldanaerobacter subterraneus subsp. yonseiensis KB-1</name>
    <dbReference type="NCBI Taxonomy" id="1388761"/>
    <lineage>
        <taxon>Bacteria</taxon>
        <taxon>Bacillati</taxon>
        <taxon>Bacillota</taxon>
        <taxon>Clostridia</taxon>
        <taxon>Thermoanaerobacterales</taxon>
        <taxon>Thermoanaerobacteraceae</taxon>
        <taxon>Caldanaerobacter</taxon>
    </lineage>
</organism>
<dbReference type="PATRIC" id="fig|1388761.3.peg.977"/>
<evidence type="ECO:0000313" key="1">
    <source>
        <dbReference type="EMBL" id="ERM92505.1"/>
    </source>
</evidence>
<gene>
    <name evidence="1" type="ORF">O163_04900</name>
</gene>
<dbReference type="AlphaFoldDB" id="U5CHU6"/>
<dbReference type="RefSeq" id="WP_022587595.1">
    <property type="nucleotide sequence ID" value="NZ_AXDC01000010.1"/>
</dbReference>
<sequence>MKKIIALVVVIALAVAGYQVYKDDSKRMALEEKVKGVLYSIGADVSPIVVYDPYTMKQRTDLKPLADKFIKKHYNKEIKVTLKNGTEFSGSIKNAMVAEYIQDDLGHKKGDLVLLGDFVIDSFKSPKIPKEAFIHKSTQLQLSKVYVTNEELIDDNKKIFVKPSILFDLSPLLDDVIIADEVTHYSQYTSPETKFLMSERIYREISGEEGITEASFFIKIKNKFSNNYVYIKSYFKIDNLNFYEIKRESNVKEYVEWAKRNL</sequence>
<name>U5CHU6_CALSX</name>
<accession>U5CHU6</accession>
<dbReference type="EMBL" id="AXDC01000010">
    <property type="protein sequence ID" value="ERM92505.1"/>
    <property type="molecule type" value="Genomic_DNA"/>
</dbReference>
<dbReference type="Proteomes" id="UP000016856">
    <property type="component" value="Unassembled WGS sequence"/>
</dbReference>
<proteinExistence type="predicted"/>